<reference evidence="2" key="2">
    <citation type="submission" date="2020-10" db="EMBL/GenBank/DDBJ databases">
        <authorList>
            <person name="Scholz U."/>
            <person name="Mascher M."/>
            <person name="Fiebig A."/>
        </authorList>
    </citation>
    <scope>NUCLEOTIDE SEQUENCE [LARGE SCALE GENOMIC DNA]</scope>
    <source>
        <strain evidence="2">cv. Morex</strain>
    </source>
</reference>
<dbReference type="PANTHER" id="PTHR45125:SF37">
    <property type="entry name" value="NO APICAL MERISTEM-ASSOCIATED C-TERMINAL DOMAIN-CONTAINING PROTEIN"/>
    <property type="match status" value="1"/>
</dbReference>
<sequence>MNGGVHGGGEEEEEEEESHEIGGEVFEASQFTTRYSKRKKGYTQLEDEMLIRAWEAVSLDAIHGTDQTGKRYWQRIEDKFFRLMPNNVDKTPHTYRSLQGRWDVTSPCWMIRMMMKKRGTRVGRMAPTKAKDNMRKDSEASSLREKIDHMVKSNELMVTMTIEAKKS</sequence>
<feature type="region of interest" description="Disordered" evidence="1">
    <location>
        <begin position="121"/>
        <end position="143"/>
    </location>
</feature>
<feature type="region of interest" description="Disordered" evidence="1">
    <location>
        <begin position="1"/>
        <end position="25"/>
    </location>
</feature>
<dbReference type="Gramene" id="HORVU.MOREX.r3.7HG0727900.1">
    <property type="protein sequence ID" value="HORVU.MOREX.r3.7HG0727900.1.CDS1"/>
    <property type="gene ID" value="HORVU.MOREX.r3.7HG0727900"/>
</dbReference>
<name>A0A8I6ZDZ6_HORVV</name>
<reference evidence="3" key="1">
    <citation type="journal article" date="2012" name="Nature">
        <title>A physical, genetic and functional sequence assembly of the barley genome.</title>
        <authorList>
            <consortium name="The International Barley Genome Sequencing Consortium"/>
            <person name="Mayer K.F."/>
            <person name="Waugh R."/>
            <person name="Brown J.W."/>
            <person name="Schulman A."/>
            <person name="Langridge P."/>
            <person name="Platzer M."/>
            <person name="Fincher G.B."/>
            <person name="Muehlbauer G.J."/>
            <person name="Sato K."/>
            <person name="Close T.J."/>
            <person name="Wise R.P."/>
            <person name="Stein N."/>
        </authorList>
    </citation>
    <scope>NUCLEOTIDE SEQUENCE [LARGE SCALE GENOMIC DNA]</scope>
    <source>
        <strain evidence="3">cv. Morex</strain>
    </source>
</reference>
<evidence type="ECO:0000313" key="3">
    <source>
        <dbReference type="Proteomes" id="UP000011116"/>
    </source>
</evidence>
<dbReference type="Gramene" id="HORVU.MOREX.r2.7HG0603760.1">
    <property type="protein sequence ID" value="HORVU.MOREX.r2.7HG0603760.1.CDS.1"/>
    <property type="gene ID" value="HORVU.MOREX.r2.7HG0603760"/>
</dbReference>
<protein>
    <recommendedName>
        <fullName evidence="4">Myb-like domain-containing protein</fullName>
    </recommendedName>
</protein>
<reference evidence="2" key="3">
    <citation type="submission" date="2022-01" db="UniProtKB">
        <authorList>
            <consortium name="EnsemblPlants"/>
        </authorList>
    </citation>
    <scope>IDENTIFICATION</scope>
    <source>
        <strain evidence="2">subsp. vulgare</strain>
    </source>
</reference>
<feature type="compositionally biased region" description="Basic and acidic residues" evidence="1">
    <location>
        <begin position="129"/>
        <end position="143"/>
    </location>
</feature>
<evidence type="ECO:0008006" key="4">
    <source>
        <dbReference type="Google" id="ProtNLM"/>
    </source>
</evidence>
<evidence type="ECO:0000256" key="1">
    <source>
        <dbReference type="SAM" id="MobiDB-lite"/>
    </source>
</evidence>
<dbReference type="PANTHER" id="PTHR45125">
    <property type="entry name" value="F21J9.4-RELATED"/>
    <property type="match status" value="1"/>
</dbReference>
<evidence type="ECO:0000313" key="2">
    <source>
        <dbReference type="EnsemblPlants" id="HORVU.MOREX.r3.7HG0727900.1.CDS1"/>
    </source>
</evidence>
<dbReference type="EnsemblPlants" id="HORVU.MOREX.r3.7HG0727900.1">
    <property type="protein sequence ID" value="HORVU.MOREX.r3.7HG0727900.1.CDS1"/>
    <property type="gene ID" value="HORVU.MOREX.r3.7HG0727900"/>
</dbReference>
<accession>A0A8I6ZDZ6</accession>
<proteinExistence type="predicted"/>
<organism evidence="2 3">
    <name type="scientific">Hordeum vulgare subsp. vulgare</name>
    <name type="common">Domesticated barley</name>
    <dbReference type="NCBI Taxonomy" id="112509"/>
    <lineage>
        <taxon>Eukaryota</taxon>
        <taxon>Viridiplantae</taxon>
        <taxon>Streptophyta</taxon>
        <taxon>Embryophyta</taxon>
        <taxon>Tracheophyta</taxon>
        <taxon>Spermatophyta</taxon>
        <taxon>Magnoliopsida</taxon>
        <taxon>Liliopsida</taxon>
        <taxon>Poales</taxon>
        <taxon>Poaceae</taxon>
        <taxon>BOP clade</taxon>
        <taxon>Pooideae</taxon>
        <taxon>Triticodae</taxon>
        <taxon>Triticeae</taxon>
        <taxon>Hordeinae</taxon>
        <taxon>Hordeum</taxon>
    </lineage>
</organism>
<dbReference type="Proteomes" id="UP000011116">
    <property type="component" value="Chromosome 7H"/>
</dbReference>
<dbReference type="AlphaFoldDB" id="A0A8I6ZDZ6"/>
<keyword evidence="3" id="KW-1185">Reference proteome</keyword>